<comment type="subcellular location">
    <subcellularLocation>
        <location evidence="1">Cell membrane</location>
        <topology evidence="1">Multi-pass membrane protein</topology>
    </subcellularLocation>
</comment>
<evidence type="ECO:0000256" key="7">
    <source>
        <dbReference type="SAM" id="MobiDB-lite"/>
    </source>
</evidence>
<dbReference type="Pfam" id="PF00005">
    <property type="entry name" value="ABC_tran"/>
    <property type="match status" value="1"/>
</dbReference>
<feature type="compositionally biased region" description="Polar residues" evidence="7">
    <location>
        <begin position="555"/>
        <end position="577"/>
    </location>
</feature>
<evidence type="ECO:0000256" key="4">
    <source>
        <dbReference type="ARBA" id="ARBA00022840"/>
    </source>
</evidence>
<dbReference type="InterPro" id="IPR027417">
    <property type="entry name" value="P-loop_NTPase"/>
</dbReference>
<evidence type="ECO:0000256" key="1">
    <source>
        <dbReference type="ARBA" id="ARBA00004651"/>
    </source>
</evidence>
<keyword evidence="5 8" id="KW-1133">Transmembrane helix</keyword>
<feature type="domain" description="ABC transmembrane type-1" evidence="10">
    <location>
        <begin position="33"/>
        <end position="314"/>
    </location>
</feature>
<evidence type="ECO:0000256" key="8">
    <source>
        <dbReference type="SAM" id="Phobius"/>
    </source>
</evidence>
<evidence type="ECO:0000259" key="9">
    <source>
        <dbReference type="PROSITE" id="PS50893"/>
    </source>
</evidence>
<dbReference type="SMART" id="SM00382">
    <property type="entry name" value="AAA"/>
    <property type="match status" value="1"/>
</dbReference>
<dbReference type="Pfam" id="PF00664">
    <property type="entry name" value="ABC_membrane"/>
    <property type="match status" value="1"/>
</dbReference>
<dbReference type="AlphaFoldDB" id="A0A7W7VKW0"/>
<dbReference type="InterPro" id="IPR039421">
    <property type="entry name" value="Type_1_exporter"/>
</dbReference>
<keyword evidence="12" id="KW-1185">Reference proteome</keyword>
<dbReference type="PROSITE" id="PS00211">
    <property type="entry name" value="ABC_TRANSPORTER_1"/>
    <property type="match status" value="1"/>
</dbReference>
<evidence type="ECO:0000256" key="5">
    <source>
        <dbReference type="ARBA" id="ARBA00022989"/>
    </source>
</evidence>
<gene>
    <name evidence="11" type="ORF">FHS44_000617</name>
</gene>
<dbReference type="Proteomes" id="UP000552644">
    <property type="component" value="Unassembled WGS sequence"/>
</dbReference>
<dbReference type="GO" id="GO:0034040">
    <property type="term" value="F:ATPase-coupled lipid transmembrane transporter activity"/>
    <property type="evidence" value="ECO:0007669"/>
    <property type="project" value="TreeGrafter"/>
</dbReference>
<dbReference type="Gene3D" id="1.20.1560.10">
    <property type="entry name" value="ABC transporter type 1, transmembrane domain"/>
    <property type="match status" value="1"/>
</dbReference>
<dbReference type="GO" id="GO:0005524">
    <property type="term" value="F:ATP binding"/>
    <property type="evidence" value="ECO:0007669"/>
    <property type="project" value="UniProtKB-KW"/>
</dbReference>
<dbReference type="PROSITE" id="PS50929">
    <property type="entry name" value="ABC_TM1F"/>
    <property type="match status" value="1"/>
</dbReference>
<feature type="region of interest" description="Disordered" evidence="7">
    <location>
        <begin position="548"/>
        <end position="684"/>
    </location>
</feature>
<dbReference type="RefSeq" id="WP_184712307.1">
    <property type="nucleotide sequence ID" value="NZ_JACHJP010000001.1"/>
</dbReference>
<organism evidence="11 12">
    <name type="scientific">Streptosporangium saharense</name>
    <dbReference type="NCBI Taxonomy" id="1706840"/>
    <lineage>
        <taxon>Bacteria</taxon>
        <taxon>Bacillati</taxon>
        <taxon>Actinomycetota</taxon>
        <taxon>Actinomycetes</taxon>
        <taxon>Streptosporangiales</taxon>
        <taxon>Streptosporangiaceae</taxon>
        <taxon>Streptosporangium</taxon>
    </lineage>
</organism>
<dbReference type="InterPro" id="IPR036640">
    <property type="entry name" value="ABC1_TM_sf"/>
</dbReference>
<reference evidence="11 12" key="1">
    <citation type="submission" date="2020-08" db="EMBL/GenBank/DDBJ databases">
        <title>Genomic Encyclopedia of Type Strains, Phase III (KMG-III): the genomes of soil and plant-associated and newly described type strains.</title>
        <authorList>
            <person name="Whitman W."/>
        </authorList>
    </citation>
    <scope>NUCLEOTIDE SEQUENCE [LARGE SCALE GENOMIC DNA]</scope>
    <source>
        <strain evidence="11 12">CECT 8840</strain>
    </source>
</reference>
<dbReference type="InterPro" id="IPR011527">
    <property type="entry name" value="ABC1_TM_dom"/>
</dbReference>
<feature type="transmembrane region" description="Helical" evidence="8">
    <location>
        <begin position="260"/>
        <end position="279"/>
    </location>
</feature>
<evidence type="ECO:0000313" key="12">
    <source>
        <dbReference type="Proteomes" id="UP000552644"/>
    </source>
</evidence>
<dbReference type="EMBL" id="JACHJP010000001">
    <property type="protein sequence ID" value="MBB4913545.1"/>
    <property type="molecule type" value="Genomic_DNA"/>
</dbReference>
<name>A0A7W7VKW0_9ACTN</name>
<feature type="domain" description="ABC transporter" evidence="9">
    <location>
        <begin position="345"/>
        <end position="579"/>
    </location>
</feature>
<accession>A0A7W7VKW0</accession>
<feature type="transmembrane region" description="Helical" evidence="8">
    <location>
        <begin position="170"/>
        <end position="189"/>
    </location>
</feature>
<dbReference type="InterPro" id="IPR003593">
    <property type="entry name" value="AAA+_ATPase"/>
</dbReference>
<proteinExistence type="predicted"/>
<evidence type="ECO:0000256" key="3">
    <source>
        <dbReference type="ARBA" id="ARBA00022741"/>
    </source>
</evidence>
<feature type="transmembrane region" description="Helical" evidence="8">
    <location>
        <begin position="139"/>
        <end position="164"/>
    </location>
</feature>
<protein>
    <submittedName>
        <fullName evidence="11">ATP-binding cassette subfamily B protein</fullName>
    </submittedName>
</protein>
<dbReference type="CDD" id="cd07346">
    <property type="entry name" value="ABC_6TM_exporters"/>
    <property type="match status" value="1"/>
</dbReference>
<evidence type="ECO:0000256" key="2">
    <source>
        <dbReference type="ARBA" id="ARBA00022692"/>
    </source>
</evidence>
<dbReference type="PANTHER" id="PTHR24221">
    <property type="entry name" value="ATP-BINDING CASSETTE SUB-FAMILY B"/>
    <property type="match status" value="1"/>
</dbReference>
<dbReference type="GO" id="GO:0016887">
    <property type="term" value="F:ATP hydrolysis activity"/>
    <property type="evidence" value="ECO:0007669"/>
    <property type="project" value="InterPro"/>
</dbReference>
<dbReference type="GO" id="GO:0005886">
    <property type="term" value="C:plasma membrane"/>
    <property type="evidence" value="ECO:0007669"/>
    <property type="project" value="UniProtKB-SubCell"/>
</dbReference>
<dbReference type="InterPro" id="IPR017871">
    <property type="entry name" value="ABC_transporter-like_CS"/>
</dbReference>
<dbReference type="SUPFAM" id="SSF90123">
    <property type="entry name" value="ABC transporter transmembrane region"/>
    <property type="match status" value="1"/>
</dbReference>
<keyword evidence="6 8" id="KW-0472">Membrane</keyword>
<keyword evidence="2 8" id="KW-0812">Transmembrane</keyword>
<dbReference type="PANTHER" id="PTHR24221:SF654">
    <property type="entry name" value="ATP-BINDING CASSETTE SUB-FAMILY B MEMBER 6"/>
    <property type="match status" value="1"/>
</dbReference>
<evidence type="ECO:0000256" key="6">
    <source>
        <dbReference type="ARBA" id="ARBA00023136"/>
    </source>
</evidence>
<dbReference type="GO" id="GO:0140359">
    <property type="term" value="F:ABC-type transporter activity"/>
    <property type="evidence" value="ECO:0007669"/>
    <property type="project" value="InterPro"/>
</dbReference>
<keyword evidence="4 11" id="KW-0067">ATP-binding</keyword>
<feature type="transmembrane region" description="Helical" evidence="8">
    <location>
        <begin position="69"/>
        <end position="86"/>
    </location>
</feature>
<dbReference type="PROSITE" id="PS50893">
    <property type="entry name" value="ABC_TRANSPORTER_2"/>
    <property type="match status" value="1"/>
</dbReference>
<comment type="caution">
    <text evidence="11">The sequence shown here is derived from an EMBL/GenBank/DDBJ whole genome shotgun (WGS) entry which is preliminary data.</text>
</comment>
<dbReference type="Gene3D" id="3.40.50.300">
    <property type="entry name" value="P-loop containing nucleotide triphosphate hydrolases"/>
    <property type="match status" value="1"/>
</dbReference>
<keyword evidence="3" id="KW-0547">Nucleotide-binding</keyword>
<evidence type="ECO:0000313" key="11">
    <source>
        <dbReference type="EMBL" id="MBB4913545.1"/>
    </source>
</evidence>
<feature type="transmembrane region" description="Helical" evidence="8">
    <location>
        <begin position="31"/>
        <end position="49"/>
    </location>
</feature>
<evidence type="ECO:0000259" key="10">
    <source>
        <dbReference type="PROSITE" id="PS50929"/>
    </source>
</evidence>
<sequence length="684" mass="69549">MTTITTGPGPSATSWAARDLLRWCLRVEGRAIAVATALTTLWQLAIVSLPLSIQRALDDGLVAGNRTALLTWTGVIAGTGLFAWVTQHAGQHLNYMAGAKIVNRLRARLSDHLLSLDTRTAGAFGRGDLQARNSHDVDLVWIWVGGTVAVPHLVIGLGAAVVAVAVLDPLLALLCVAAMAVVLVTNVVFGRALATRSAALSAAHGERADLVDELVSGGLTVRGSGGETALLREHHARSAEVSGRALDLIRVGANWSASSSFVPLLAIGAGIGLAAPAVLAGTMTVGGLTAFATWMLMLTATSTTLSVRMSQRAQAVEAATRIAEVLATTPGDTRTGTTVPEHGPIELSGVTVAHEGRTLLGPLDLTVEPGEFAVVTGPVAGGKSTLLRLLVRLQEPDAGRVTYGGVDLRDLDADALRGRIGLVPQRPVLVSGTVADNLTLGLSDPPGRTALRRVCRAAAILDEIDALPDGLDTVVGEGGATLSGGQRRRLALARALLRHPDVLLLDDVTSAVDEPTEERMLAGIRELLPHATILAVSHRPAVLRTATRIIPLSPPSGSTTAPKDVGQSGTPAPSGSTVPPRNPTAPGGATPPKGMVEPGDPAPPGGASASGDTVQPGDPIPPGDAGQSGNPAPSGGTAPPRDTIPPGGTTPPGDPIPPRDVDQSGNPASPDGTAPSAGGEGTHG</sequence>
<dbReference type="SUPFAM" id="SSF52540">
    <property type="entry name" value="P-loop containing nucleoside triphosphate hydrolases"/>
    <property type="match status" value="1"/>
</dbReference>
<dbReference type="InterPro" id="IPR003439">
    <property type="entry name" value="ABC_transporter-like_ATP-bd"/>
</dbReference>